<keyword evidence="1 2" id="KW-0802">TPR repeat</keyword>
<dbReference type="GO" id="GO:0031145">
    <property type="term" value="P:anaphase-promoting complex-dependent catabolic process"/>
    <property type="evidence" value="ECO:0007669"/>
    <property type="project" value="TreeGrafter"/>
</dbReference>
<dbReference type="OrthoDB" id="10262026at2759"/>
<dbReference type="AlphaFoldDB" id="A0A5A8E5J3"/>
<dbReference type="SMART" id="SM00028">
    <property type="entry name" value="TPR"/>
    <property type="match status" value="4"/>
</dbReference>
<dbReference type="EMBL" id="VLTO01000039">
    <property type="protein sequence ID" value="KAA0172983.1"/>
    <property type="molecule type" value="Genomic_DNA"/>
</dbReference>
<organism evidence="4 5">
    <name type="scientific">Cafeteria roenbergensis</name>
    <name type="common">Marine flagellate</name>
    <dbReference type="NCBI Taxonomy" id="33653"/>
    <lineage>
        <taxon>Eukaryota</taxon>
        <taxon>Sar</taxon>
        <taxon>Stramenopiles</taxon>
        <taxon>Bigyra</taxon>
        <taxon>Opalozoa</taxon>
        <taxon>Bicosoecida</taxon>
        <taxon>Cafeteriaceae</taxon>
        <taxon>Cafeteria</taxon>
    </lineage>
</organism>
<evidence type="ECO:0000256" key="1">
    <source>
        <dbReference type="ARBA" id="ARBA00022803"/>
    </source>
</evidence>
<proteinExistence type="predicted"/>
<dbReference type="InterPro" id="IPR019734">
    <property type="entry name" value="TPR_rpt"/>
</dbReference>
<feature type="repeat" description="TPR" evidence="2">
    <location>
        <begin position="197"/>
        <end position="230"/>
    </location>
</feature>
<feature type="region of interest" description="Disordered" evidence="3">
    <location>
        <begin position="476"/>
        <end position="520"/>
    </location>
</feature>
<dbReference type="InterPro" id="IPR011990">
    <property type="entry name" value="TPR-like_helical_dom_sf"/>
</dbReference>
<protein>
    <submittedName>
        <fullName evidence="4">Uncharacterized protein</fullName>
    </submittedName>
</protein>
<dbReference type="Proteomes" id="UP000322899">
    <property type="component" value="Unassembled WGS sequence"/>
</dbReference>
<evidence type="ECO:0000313" key="4">
    <source>
        <dbReference type="EMBL" id="KAA0172983.1"/>
    </source>
</evidence>
<sequence length="520" mass="53250">MRELRSAIALLKARGLRASAQWAAELLVAHGDAMITEADPPAPVAGATRAPFLGPRAGVSVPPLAMHQSDLDPSDVATLAVCFLEAGEFERAAFTLERAHGGPPSALSRPRIDGGGFREPLHADDPFDMSVVAPLSDCLFVTGRRADLASLAQRVHAAAKFRPEACLVMANHASARGDHERSILHLKRALRADPASATAWTLLGHEFLEGKNGPAAVEAYRRAIDVAPLDHRAWYGLGQAHELFGLRLRALDAFRRAAAVRPADGRMWTAMAASLDALGQEAEADACYRRAAACPESDGHAAAALAERGGAASGWPQAHRLAFDAPGIGGPPEGDAEVMRRADQLMEFGEAALQAGMAEDACAHAEAAVAILGAGGASGGQRGQAAAAARSEALGLLARAAEAAGLSLRGAPSRALAASAASGRGWAGVSLGDSASSIDLSSPGAEAERAGAAADGVAGAGAAGLRASAAALARAGDAVAGWGRGEDRDDAGQEEEEEEEEEEEAASEDEAMSLDDSHSD</sequence>
<dbReference type="Gene3D" id="1.25.40.10">
    <property type="entry name" value="Tetratricopeptide repeat domain"/>
    <property type="match status" value="2"/>
</dbReference>
<reference evidence="4 5" key="1">
    <citation type="submission" date="2019-07" db="EMBL/GenBank/DDBJ databases">
        <title>Genomes of Cafeteria roenbergensis.</title>
        <authorList>
            <person name="Fischer M.G."/>
            <person name="Hackl T."/>
            <person name="Roman M."/>
        </authorList>
    </citation>
    <scope>NUCLEOTIDE SEQUENCE [LARGE SCALE GENOMIC DNA]</scope>
    <source>
        <strain evidence="4 5">E4-10P</strain>
    </source>
</reference>
<evidence type="ECO:0000313" key="5">
    <source>
        <dbReference type="Proteomes" id="UP000322899"/>
    </source>
</evidence>
<comment type="caution">
    <text evidence="4">The sequence shown here is derived from an EMBL/GenBank/DDBJ whole genome shotgun (WGS) entry which is preliminary data.</text>
</comment>
<evidence type="ECO:0000256" key="3">
    <source>
        <dbReference type="SAM" id="MobiDB-lite"/>
    </source>
</evidence>
<dbReference type="Pfam" id="PF13432">
    <property type="entry name" value="TPR_16"/>
    <property type="match status" value="1"/>
</dbReference>
<dbReference type="SUPFAM" id="SSF48452">
    <property type="entry name" value="TPR-like"/>
    <property type="match status" value="1"/>
</dbReference>
<accession>A0A5A8E5J3</accession>
<dbReference type="GO" id="GO:0016567">
    <property type="term" value="P:protein ubiquitination"/>
    <property type="evidence" value="ECO:0007669"/>
    <property type="project" value="TreeGrafter"/>
</dbReference>
<dbReference type="PROSITE" id="PS50005">
    <property type="entry name" value="TPR"/>
    <property type="match status" value="2"/>
</dbReference>
<dbReference type="GO" id="GO:0045842">
    <property type="term" value="P:positive regulation of mitotic metaphase/anaphase transition"/>
    <property type="evidence" value="ECO:0007669"/>
    <property type="project" value="TreeGrafter"/>
</dbReference>
<evidence type="ECO:0000256" key="2">
    <source>
        <dbReference type="PROSITE-ProRule" id="PRU00339"/>
    </source>
</evidence>
<feature type="repeat" description="TPR" evidence="2">
    <location>
        <begin position="231"/>
        <end position="264"/>
    </location>
</feature>
<dbReference type="GO" id="GO:0005680">
    <property type="term" value="C:anaphase-promoting complex"/>
    <property type="evidence" value="ECO:0007669"/>
    <property type="project" value="TreeGrafter"/>
</dbReference>
<dbReference type="PANTHER" id="PTHR12558">
    <property type="entry name" value="CELL DIVISION CYCLE 16,23,27"/>
    <property type="match status" value="1"/>
</dbReference>
<gene>
    <name evidence="4" type="ORF">FNF27_05474</name>
</gene>
<dbReference type="GO" id="GO:0051301">
    <property type="term" value="P:cell division"/>
    <property type="evidence" value="ECO:0007669"/>
    <property type="project" value="TreeGrafter"/>
</dbReference>
<dbReference type="PANTHER" id="PTHR12558:SF10">
    <property type="entry name" value="CELL DIVISION CYCLE PROTEIN 23 HOMOLOG"/>
    <property type="match status" value="1"/>
</dbReference>
<name>A0A5A8E5J3_CAFRO</name>
<feature type="compositionally biased region" description="Acidic residues" evidence="3">
    <location>
        <begin position="492"/>
        <end position="513"/>
    </location>
</feature>